<dbReference type="InterPro" id="IPR018253">
    <property type="entry name" value="DnaJ_domain_CS"/>
</dbReference>
<evidence type="ECO:0000313" key="3">
    <source>
        <dbReference type="Proteomes" id="UP000015354"/>
    </source>
</evidence>
<accession>S9VXJ0</accession>
<dbReference type="PANTHER" id="PTHR24074">
    <property type="entry name" value="CO-CHAPERONE PROTEIN DJLA"/>
    <property type="match status" value="1"/>
</dbReference>
<gene>
    <name evidence="2" type="ORF">STCU_03259</name>
</gene>
<dbReference type="InterPro" id="IPR050817">
    <property type="entry name" value="DjlA_DnaK_co-chaperone"/>
</dbReference>
<keyword evidence="3" id="KW-1185">Reference proteome</keyword>
<dbReference type="CDD" id="cd06257">
    <property type="entry name" value="DnaJ"/>
    <property type="match status" value="1"/>
</dbReference>
<dbReference type="SUPFAM" id="SSF46565">
    <property type="entry name" value="Chaperone J-domain"/>
    <property type="match status" value="1"/>
</dbReference>
<dbReference type="Proteomes" id="UP000015354">
    <property type="component" value="Unassembled WGS sequence"/>
</dbReference>
<comment type="caution">
    <text evidence="2">The sequence shown here is derived from an EMBL/GenBank/DDBJ whole genome shotgun (WGS) entry which is preliminary data.</text>
</comment>
<reference evidence="2 3" key="1">
    <citation type="journal article" date="2013" name="PLoS ONE">
        <title>Predicting the Proteins of Angomonas deanei, Strigomonas culicis and Their Respective Endosymbionts Reveals New Aspects of the Trypanosomatidae Family.</title>
        <authorList>
            <person name="Motta M.C."/>
            <person name="Martins A.C."/>
            <person name="de Souza S.S."/>
            <person name="Catta-Preta C.M."/>
            <person name="Silva R."/>
            <person name="Klein C.C."/>
            <person name="de Almeida L.G."/>
            <person name="de Lima Cunha O."/>
            <person name="Ciapina L.P."/>
            <person name="Brocchi M."/>
            <person name="Colabardini A.C."/>
            <person name="de Araujo Lima B."/>
            <person name="Machado C.R."/>
            <person name="de Almeida Soares C.M."/>
            <person name="Probst C.M."/>
            <person name="de Menezes C.B."/>
            <person name="Thompson C.E."/>
            <person name="Bartholomeu D.C."/>
            <person name="Gradia D.F."/>
            <person name="Pavoni D.P."/>
            <person name="Grisard E.C."/>
            <person name="Fantinatti-Garboggini F."/>
            <person name="Marchini F.K."/>
            <person name="Rodrigues-Luiz G.F."/>
            <person name="Wagner G."/>
            <person name="Goldman G.H."/>
            <person name="Fietto J.L."/>
            <person name="Elias M.C."/>
            <person name="Goldman M.H."/>
            <person name="Sagot M.F."/>
            <person name="Pereira M."/>
            <person name="Stoco P.H."/>
            <person name="de Mendonca-Neto R.P."/>
            <person name="Teixeira S.M."/>
            <person name="Maciel T.E."/>
            <person name="de Oliveira Mendes T.A."/>
            <person name="Urmenyi T.P."/>
            <person name="de Souza W."/>
            <person name="Schenkman S."/>
            <person name="de Vasconcelos A.T."/>
        </authorList>
    </citation>
    <scope>NUCLEOTIDE SEQUENCE [LARGE SCALE GENOMIC DNA]</scope>
</reference>
<dbReference type="SMART" id="SM00271">
    <property type="entry name" value="DnaJ"/>
    <property type="match status" value="1"/>
</dbReference>
<dbReference type="EMBL" id="ATMH01003259">
    <property type="protein sequence ID" value="EPY31766.1"/>
    <property type="molecule type" value="Genomic_DNA"/>
</dbReference>
<dbReference type="OrthoDB" id="10250354at2759"/>
<evidence type="ECO:0000259" key="1">
    <source>
        <dbReference type="PROSITE" id="PS50076"/>
    </source>
</evidence>
<dbReference type="PROSITE" id="PS50076">
    <property type="entry name" value="DNAJ_2"/>
    <property type="match status" value="1"/>
</dbReference>
<dbReference type="PRINTS" id="PR00625">
    <property type="entry name" value="JDOMAIN"/>
</dbReference>
<evidence type="ECO:0000313" key="2">
    <source>
        <dbReference type="EMBL" id="EPY31766.1"/>
    </source>
</evidence>
<dbReference type="InterPro" id="IPR036869">
    <property type="entry name" value="J_dom_sf"/>
</dbReference>
<dbReference type="InterPro" id="IPR001623">
    <property type="entry name" value="DnaJ_domain"/>
</dbReference>
<dbReference type="PROSITE" id="PS00636">
    <property type="entry name" value="DNAJ_1"/>
    <property type="match status" value="1"/>
</dbReference>
<organism evidence="2 3">
    <name type="scientific">Strigomonas culicis</name>
    <dbReference type="NCBI Taxonomy" id="28005"/>
    <lineage>
        <taxon>Eukaryota</taxon>
        <taxon>Discoba</taxon>
        <taxon>Euglenozoa</taxon>
        <taxon>Kinetoplastea</taxon>
        <taxon>Metakinetoplastina</taxon>
        <taxon>Trypanosomatida</taxon>
        <taxon>Trypanosomatidae</taxon>
        <taxon>Strigomonadinae</taxon>
        <taxon>Strigomonas</taxon>
    </lineage>
</organism>
<dbReference type="AlphaFoldDB" id="S9VXJ0"/>
<dbReference type="Pfam" id="PF00226">
    <property type="entry name" value="DnaJ"/>
    <property type="match status" value="1"/>
</dbReference>
<protein>
    <submittedName>
        <fullName evidence="2">DNAJ protein-like protein</fullName>
    </submittedName>
</protein>
<dbReference type="Gene3D" id="1.10.287.110">
    <property type="entry name" value="DnaJ domain"/>
    <property type="match status" value="1"/>
</dbReference>
<proteinExistence type="predicted"/>
<feature type="domain" description="J" evidence="1">
    <location>
        <begin position="58"/>
        <end position="125"/>
    </location>
</feature>
<sequence length="147" mass="16503">MSTPTTTQTHKSAESVLDAFENRGKKENARFGNKNSLEHLTRNKDNNKINARLLALMNYYDVLGVSSTADEETIKRAYKRKALELHPDRVGRGQTAEEAELFKVITKANEVLTDAGERAKYDQQLRTAGYGAPAPQAPPTDSWYNQF</sequence>
<name>S9VXJ0_9TRYP</name>